<gene>
    <name evidence="2" type="ORF">B1812_12325</name>
</gene>
<accession>A0A1W6MVX5</accession>
<dbReference type="AlphaFoldDB" id="A0A1W6MVX5"/>
<keyword evidence="3" id="KW-1185">Reference proteome</keyword>
<protein>
    <submittedName>
        <fullName evidence="2">Uncharacterized protein</fullName>
    </submittedName>
</protein>
<evidence type="ECO:0000313" key="2">
    <source>
        <dbReference type="EMBL" id="ARN81732.1"/>
    </source>
</evidence>
<sequence>MGGERRRRPKSDPRAAGAPSRALRQTTLADEEFLARLPLERKRSSDKESRKIKRLERLLIAKVCQLLRNSL</sequence>
<organism evidence="2 3">
    <name type="scientific">Methylocystis bryophila</name>
    <dbReference type="NCBI Taxonomy" id="655015"/>
    <lineage>
        <taxon>Bacteria</taxon>
        <taxon>Pseudomonadati</taxon>
        <taxon>Pseudomonadota</taxon>
        <taxon>Alphaproteobacteria</taxon>
        <taxon>Hyphomicrobiales</taxon>
        <taxon>Methylocystaceae</taxon>
        <taxon>Methylocystis</taxon>
    </lineage>
</organism>
<dbReference type="KEGG" id="mbry:B1812_12325"/>
<feature type="region of interest" description="Disordered" evidence="1">
    <location>
        <begin position="1"/>
        <end position="23"/>
    </location>
</feature>
<dbReference type="Proteomes" id="UP000193978">
    <property type="component" value="Chromosome"/>
</dbReference>
<proteinExistence type="predicted"/>
<dbReference type="EMBL" id="CP019948">
    <property type="protein sequence ID" value="ARN81732.1"/>
    <property type="molecule type" value="Genomic_DNA"/>
</dbReference>
<name>A0A1W6MVX5_9HYPH</name>
<evidence type="ECO:0000256" key="1">
    <source>
        <dbReference type="SAM" id="MobiDB-lite"/>
    </source>
</evidence>
<reference evidence="2 3" key="1">
    <citation type="submission" date="2017-02" db="EMBL/GenBank/DDBJ databases">
        <authorList>
            <person name="Peterson S.W."/>
        </authorList>
    </citation>
    <scope>NUCLEOTIDE SEQUENCE [LARGE SCALE GENOMIC DNA]</scope>
    <source>
        <strain evidence="2 3">S285</strain>
    </source>
</reference>
<evidence type="ECO:0000313" key="3">
    <source>
        <dbReference type="Proteomes" id="UP000193978"/>
    </source>
</evidence>